<reference evidence="2" key="1">
    <citation type="submission" date="2017-06" db="EMBL/GenBank/DDBJ databases">
        <authorList>
            <person name="Varghese N."/>
            <person name="Submissions S."/>
        </authorList>
    </citation>
    <scope>NUCLEOTIDE SEQUENCE [LARGE SCALE GENOMIC DNA]</scope>
    <source>
        <strain evidence="2">DSM 137</strain>
    </source>
</reference>
<accession>A0A212RT34</accession>
<sequence>MSDAANPPPGADLTQADQDWFAAHHWDAAAIPPANADNADDYRRREAALNAAIAHLSVTERGESREGRLAAALGARLADLRDPEDD</sequence>
<protein>
    <submittedName>
        <fullName evidence="1">Uncharacterized protein</fullName>
    </submittedName>
</protein>
<proteinExistence type="predicted"/>
<keyword evidence="2" id="KW-1185">Reference proteome</keyword>
<dbReference type="RefSeq" id="WP_088521263.1">
    <property type="nucleotide sequence ID" value="NZ_FYDG01000007.1"/>
</dbReference>
<evidence type="ECO:0000313" key="2">
    <source>
        <dbReference type="Proteomes" id="UP000198418"/>
    </source>
</evidence>
<dbReference type="Proteomes" id="UP000198418">
    <property type="component" value="Unassembled WGS sequence"/>
</dbReference>
<gene>
    <name evidence="1" type="ORF">SAMN06265338_10721</name>
</gene>
<dbReference type="EMBL" id="FYDG01000007">
    <property type="protein sequence ID" value="SNB75682.1"/>
    <property type="molecule type" value="Genomic_DNA"/>
</dbReference>
<evidence type="ECO:0000313" key="1">
    <source>
        <dbReference type="EMBL" id="SNB75682.1"/>
    </source>
</evidence>
<organism evidence="1 2">
    <name type="scientific">Rhodoblastus acidophilus</name>
    <name type="common">Rhodopseudomonas acidophila</name>
    <dbReference type="NCBI Taxonomy" id="1074"/>
    <lineage>
        <taxon>Bacteria</taxon>
        <taxon>Pseudomonadati</taxon>
        <taxon>Pseudomonadota</taxon>
        <taxon>Alphaproteobacteria</taxon>
        <taxon>Hyphomicrobiales</taxon>
        <taxon>Rhodoblastaceae</taxon>
        <taxon>Rhodoblastus</taxon>
    </lineage>
</organism>
<name>A0A212RT34_RHOAC</name>
<dbReference type="AlphaFoldDB" id="A0A212RT34"/>